<reference evidence="7 8" key="1">
    <citation type="submission" date="2020-11" db="EMBL/GenBank/DDBJ databases">
        <title>The genome sequence of Erythrobacter sp. 6D36.</title>
        <authorList>
            <person name="Liu Y."/>
        </authorList>
    </citation>
    <scope>NUCLEOTIDE SEQUENCE [LARGE SCALE GENOMIC DNA]</scope>
    <source>
        <strain evidence="7 8">6D36</strain>
    </source>
</reference>
<evidence type="ECO:0000256" key="4">
    <source>
        <dbReference type="ARBA" id="ARBA00022993"/>
    </source>
</evidence>
<dbReference type="Pfam" id="PF01121">
    <property type="entry name" value="CoaE"/>
    <property type="match status" value="1"/>
</dbReference>
<dbReference type="UniPathway" id="UPA00241">
    <property type="reaction ID" value="UER00356"/>
</dbReference>
<keyword evidence="3 5" id="KW-0067">ATP-binding</keyword>
<dbReference type="EMBL" id="CP064654">
    <property type="protein sequence ID" value="QPC98706.1"/>
    <property type="molecule type" value="Genomic_DNA"/>
</dbReference>
<gene>
    <name evidence="5" type="primary">coaE</name>
    <name evidence="7" type="ORF">IRL76_12830</name>
</gene>
<protein>
    <recommendedName>
        <fullName evidence="5 6">Dephospho-CoA kinase</fullName>
        <ecNumber evidence="5 6">2.7.1.24</ecNumber>
    </recommendedName>
    <alternativeName>
        <fullName evidence="5">Dephosphocoenzyme A kinase</fullName>
    </alternativeName>
</protein>
<comment type="function">
    <text evidence="5">Catalyzes the phosphorylation of the 3'-hydroxyl group of dephosphocoenzyme A to form coenzyme A.</text>
</comment>
<dbReference type="PROSITE" id="PS51219">
    <property type="entry name" value="DPCK"/>
    <property type="match status" value="1"/>
</dbReference>
<dbReference type="NCBIfam" id="TIGR00152">
    <property type="entry name" value="dephospho-CoA kinase"/>
    <property type="match status" value="1"/>
</dbReference>
<dbReference type="InterPro" id="IPR027417">
    <property type="entry name" value="P-loop_NTPase"/>
</dbReference>
<evidence type="ECO:0000313" key="8">
    <source>
        <dbReference type="Proteomes" id="UP000594459"/>
    </source>
</evidence>
<dbReference type="PANTHER" id="PTHR10695:SF46">
    <property type="entry name" value="BIFUNCTIONAL COENZYME A SYNTHASE-RELATED"/>
    <property type="match status" value="1"/>
</dbReference>
<comment type="similarity">
    <text evidence="1 5">Belongs to the CoaE family.</text>
</comment>
<evidence type="ECO:0000256" key="3">
    <source>
        <dbReference type="ARBA" id="ARBA00022840"/>
    </source>
</evidence>
<evidence type="ECO:0000256" key="5">
    <source>
        <dbReference type="HAMAP-Rule" id="MF_00376"/>
    </source>
</evidence>
<dbReference type="Gene3D" id="3.40.50.300">
    <property type="entry name" value="P-loop containing nucleotide triphosphate hydrolases"/>
    <property type="match status" value="1"/>
</dbReference>
<keyword evidence="8" id="KW-1185">Reference proteome</keyword>
<keyword evidence="4 5" id="KW-0173">Coenzyme A biosynthesis</keyword>
<evidence type="ECO:0000256" key="2">
    <source>
        <dbReference type="ARBA" id="ARBA00022741"/>
    </source>
</evidence>
<dbReference type="GO" id="GO:0004140">
    <property type="term" value="F:dephospho-CoA kinase activity"/>
    <property type="evidence" value="ECO:0007669"/>
    <property type="project" value="UniProtKB-UniRule"/>
</dbReference>
<dbReference type="CDD" id="cd02022">
    <property type="entry name" value="DPCK"/>
    <property type="match status" value="1"/>
</dbReference>
<dbReference type="SUPFAM" id="SSF52540">
    <property type="entry name" value="P-loop containing nucleoside triphosphate hydrolases"/>
    <property type="match status" value="1"/>
</dbReference>
<dbReference type="PANTHER" id="PTHR10695">
    <property type="entry name" value="DEPHOSPHO-COA KINASE-RELATED"/>
    <property type="match status" value="1"/>
</dbReference>
<comment type="catalytic activity">
    <reaction evidence="5">
        <text>3'-dephospho-CoA + ATP = ADP + CoA + H(+)</text>
        <dbReference type="Rhea" id="RHEA:18245"/>
        <dbReference type="ChEBI" id="CHEBI:15378"/>
        <dbReference type="ChEBI" id="CHEBI:30616"/>
        <dbReference type="ChEBI" id="CHEBI:57287"/>
        <dbReference type="ChEBI" id="CHEBI:57328"/>
        <dbReference type="ChEBI" id="CHEBI:456216"/>
        <dbReference type="EC" id="2.7.1.24"/>
    </reaction>
</comment>
<keyword evidence="5" id="KW-0963">Cytoplasm</keyword>
<keyword evidence="2 5" id="KW-0547">Nucleotide-binding</keyword>
<sequence length="201" mass="21335">MTRPLIVGLTGSIGMGKSTVATMFEAAGVPVFDADAEVRAMQCANGELIPAIEAAFPGTTGPAGVLRDELGQKVFGDKEALARLEAIVHPAVARKREAFLIEHAGAPVVVFDIPLLFEKGGAAAVDKVVVVSAPAEAQRARVLARPGMTQEKFAHILSLQVPDAEKRERADYIVDTGTSVEETETEVIDLIAHLRAERAKK</sequence>
<dbReference type="InterPro" id="IPR001977">
    <property type="entry name" value="Depp_CoAkinase"/>
</dbReference>
<organism evidence="7 8">
    <name type="scientific">Qipengyuania soli</name>
    <dbReference type="NCBI Taxonomy" id="2782568"/>
    <lineage>
        <taxon>Bacteria</taxon>
        <taxon>Pseudomonadati</taxon>
        <taxon>Pseudomonadota</taxon>
        <taxon>Alphaproteobacteria</taxon>
        <taxon>Sphingomonadales</taxon>
        <taxon>Erythrobacteraceae</taxon>
        <taxon>Qipengyuania</taxon>
    </lineage>
</organism>
<proteinExistence type="inferred from homology"/>
<evidence type="ECO:0000313" key="7">
    <source>
        <dbReference type="EMBL" id="QPC98706.1"/>
    </source>
</evidence>
<evidence type="ECO:0000256" key="1">
    <source>
        <dbReference type="ARBA" id="ARBA00009018"/>
    </source>
</evidence>
<dbReference type="EC" id="2.7.1.24" evidence="5 6"/>
<comment type="pathway">
    <text evidence="5">Cofactor biosynthesis; coenzyme A biosynthesis; CoA from (R)-pantothenate: step 5/5.</text>
</comment>
<name>A0A7S8F3Z3_9SPHN</name>
<dbReference type="GO" id="GO:0005737">
    <property type="term" value="C:cytoplasm"/>
    <property type="evidence" value="ECO:0007669"/>
    <property type="project" value="UniProtKB-SubCell"/>
</dbReference>
<dbReference type="KEGG" id="qso:IRL76_12830"/>
<dbReference type="Proteomes" id="UP000594459">
    <property type="component" value="Chromosome"/>
</dbReference>
<dbReference type="GO" id="GO:0005524">
    <property type="term" value="F:ATP binding"/>
    <property type="evidence" value="ECO:0007669"/>
    <property type="project" value="UniProtKB-UniRule"/>
</dbReference>
<dbReference type="AlphaFoldDB" id="A0A7S8F3Z3"/>
<evidence type="ECO:0000256" key="6">
    <source>
        <dbReference type="NCBIfam" id="TIGR00152"/>
    </source>
</evidence>
<dbReference type="RefSeq" id="WP_200981710.1">
    <property type="nucleotide sequence ID" value="NZ_CP064654.1"/>
</dbReference>
<keyword evidence="5 7" id="KW-0808">Transferase</keyword>
<dbReference type="GO" id="GO:0015937">
    <property type="term" value="P:coenzyme A biosynthetic process"/>
    <property type="evidence" value="ECO:0007669"/>
    <property type="project" value="UniProtKB-UniRule"/>
</dbReference>
<feature type="binding site" evidence="5">
    <location>
        <begin position="14"/>
        <end position="19"/>
    </location>
    <ligand>
        <name>ATP</name>
        <dbReference type="ChEBI" id="CHEBI:30616"/>
    </ligand>
</feature>
<accession>A0A7S8F3Z3</accession>
<dbReference type="HAMAP" id="MF_00376">
    <property type="entry name" value="Dephospho_CoA_kinase"/>
    <property type="match status" value="1"/>
</dbReference>
<comment type="subcellular location">
    <subcellularLocation>
        <location evidence="5">Cytoplasm</location>
    </subcellularLocation>
</comment>
<keyword evidence="5 7" id="KW-0418">Kinase</keyword>